<sequence length="94" mass="11187">MGKITSFYTIFEKKTSHLILLFLHHFTTFNNRLSGMRFELFFSKSSGKFIIRRTRFDNEKRGSTEGMLFELAQMLVRKLIPDNRAFRITAIRSF</sequence>
<proteinExistence type="predicted"/>
<comment type="caution">
    <text evidence="1">The sequence shown here is derived from an EMBL/GenBank/DDBJ whole genome shotgun (WGS) entry which is preliminary data.</text>
</comment>
<evidence type="ECO:0000313" key="2">
    <source>
        <dbReference type="Proteomes" id="UP000276133"/>
    </source>
</evidence>
<name>A0A3M7R116_BRAPC</name>
<protein>
    <submittedName>
        <fullName evidence="1">Uncharacterized protein</fullName>
    </submittedName>
</protein>
<gene>
    <name evidence="1" type="ORF">BpHYR1_021033</name>
</gene>
<reference evidence="1 2" key="1">
    <citation type="journal article" date="2018" name="Sci. Rep.">
        <title>Genomic signatures of local adaptation to the degree of environmental predictability in rotifers.</title>
        <authorList>
            <person name="Franch-Gras L."/>
            <person name="Hahn C."/>
            <person name="Garcia-Roger E.M."/>
            <person name="Carmona M.J."/>
            <person name="Serra M."/>
            <person name="Gomez A."/>
        </authorList>
    </citation>
    <scope>NUCLEOTIDE SEQUENCE [LARGE SCALE GENOMIC DNA]</scope>
    <source>
        <strain evidence="1">HYR1</strain>
    </source>
</reference>
<organism evidence="1 2">
    <name type="scientific">Brachionus plicatilis</name>
    <name type="common">Marine rotifer</name>
    <name type="synonym">Brachionus muelleri</name>
    <dbReference type="NCBI Taxonomy" id="10195"/>
    <lineage>
        <taxon>Eukaryota</taxon>
        <taxon>Metazoa</taxon>
        <taxon>Spiralia</taxon>
        <taxon>Gnathifera</taxon>
        <taxon>Rotifera</taxon>
        <taxon>Eurotatoria</taxon>
        <taxon>Monogononta</taxon>
        <taxon>Pseudotrocha</taxon>
        <taxon>Ploima</taxon>
        <taxon>Brachionidae</taxon>
        <taxon>Brachionus</taxon>
    </lineage>
</organism>
<dbReference type="Proteomes" id="UP000276133">
    <property type="component" value="Unassembled WGS sequence"/>
</dbReference>
<dbReference type="EMBL" id="REGN01004540">
    <property type="protein sequence ID" value="RNA17074.1"/>
    <property type="molecule type" value="Genomic_DNA"/>
</dbReference>
<evidence type="ECO:0000313" key="1">
    <source>
        <dbReference type="EMBL" id="RNA17074.1"/>
    </source>
</evidence>
<accession>A0A3M7R116</accession>
<keyword evidence="2" id="KW-1185">Reference proteome</keyword>
<dbReference type="AlphaFoldDB" id="A0A3M7R116"/>